<dbReference type="Proteomes" id="UP000249185">
    <property type="component" value="Unassembled WGS sequence"/>
</dbReference>
<reference evidence="1 2" key="1">
    <citation type="submission" date="2017-08" db="EMBL/GenBank/DDBJ databases">
        <title>Infants hospitalized years apart are colonized by the same room-sourced microbial strains.</title>
        <authorList>
            <person name="Brooks B."/>
            <person name="Olm M.R."/>
            <person name="Firek B.A."/>
            <person name="Baker R."/>
            <person name="Thomas B.C."/>
            <person name="Morowitz M.J."/>
            <person name="Banfield J.F."/>
        </authorList>
    </citation>
    <scope>NUCLEOTIDE SEQUENCE [LARGE SCALE GENOMIC DNA]</scope>
    <source>
        <strain evidence="1">S2_005_002_R2_34</strain>
    </source>
</reference>
<dbReference type="Pfam" id="PF06707">
    <property type="entry name" value="DUF1194"/>
    <property type="match status" value="1"/>
</dbReference>
<sequence>MEFARRSRYDGVIATQGPLILARSFSIRIEAMRRLVLALGLLLSAQAAEADATRGLPVDLELVLALDASASMDAEERAIERAGFAAAFRDPAVLRAIRSGPLGRIGVACFAWGGDTEQRVLVAWTLIDGPAAAAAVASAIDGARIVRMRRGTAFGGALRFAGALLAASPFEGRRAVVNITSDGIQNVGSALAPARAGLIEAGVTINGMPILDGLGTAGSAGRQAWNATLLGFFEGSVIGGPAAFIEPAGGAEDLVAAVRRKLLREIGEPALVAEGPGRWSRR</sequence>
<evidence type="ECO:0000313" key="2">
    <source>
        <dbReference type="Proteomes" id="UP000249185"/>
    </source>
</evidence>
<dbReference type="AlphaFoldDB" id="A0A2W5N387"/>
<name>A0A2W5N387_RHOSU</name>
<accession>A0A2W5N387</accession>
<dbReference type="Gene3D" id="3.40.50.410">
    <property type="entry name" value="von Willebrand factor, type A domain"/>
    <property type="match status" value="1"/>
</dbReference>
<evidence type="ECO:0000313" key="1">
    <source>
        <dbReference type="EMBL" id="PZQ46829.1"/>
    </source>
</evidence>
<organism evidence="1 2">
    <name type="scientific">Rhodovulum sulfidophilum</name>
    <name type="common">Rhodobacter sulfidophilus</name>
    <dbReference type="NCBI Taxonomy" id="35806"/>
    <lineage>
        <taxon>Bacteria</taxon>
        <taxon>Pseudomonadati</taxon>
        <taxon>Pseudomonadota</taxon>
        <taxon>Alphaproteobacteria</taxon>
        <taxon>Rhodobacterales</taxon>
        <taxon>Paracoccaceae</taxon>
        <taxon>Rhodovulum</taxon>
    </lineage>
</organism>
<gene>
    <name evidence="1" type="ORF">DI556_18855</name>
</gene>
<dbReference type="EMBL" id="QFPW01000020">
    <property type="protein sequence ID" value="PZQ46829.1"/>
    <property type="molecule type" value="Genomic_DNA"/>
</dbReference>
<dbReference type="InterPro" id="IPR010607">
    <property type="entry name" value="DUF1194"/>
</dbReference>
<dbReference type="InterPro" id="IPR036465">
    <property type="entry name" value="vWFA_dom_sf"/>
</dbReference>
<dbReference type="SUPFAM" id="SSF53300">
    <property type="entry name" value="vWA-like"/>
    <property type="match status" value="1"/>
</dbReference>
<proteinExistence type="predicted"/>
<evidence type="ECO:0008006" key="3">
    <source>
        <dbReference type="Google" id="ProtNLM"/>
    </source>
</evidence>
<protein>
    <recommendedName>
        <fullName evidence="3">DUF1194 domain-containing protein</fullName>
    </recommendedName>
</protein>
<comment type="caution">
    <text evidence="1">The sequence shown here is derived from an EMBL/GenBank/DDBJ whole genome shotgun (WGS) entry which is preliminary data.</text>
</comment>